<evidence type="ECO:0000259" key="4">
    <source>
        <dbReference type="PROSITE" id="PS51294"/>
    </source>
</evidence>
<dbReference type="OrthoDB" id="608866at2759"/>
<dbReference type="Proteomes" id="UP000503462">
    <property type="component" value="Chromosome 3"/>
</dbReference>
<evidence type="ECO:0000256" key="1">
    <source>
        <dbReference type="ARBA" id="ARBA00023242"/>
    </source>
</evidence>
<accession>A0A6H0XWV6</accession>
<dbReference type="PANTHER" id="PTHR46734:SF1">
    <property type="entry name" value="TELOMERIC REPEAT-BINDING FACTOR 1"/>
    <property type="match status" value="1"/>
</dbReference>
<reference evidence="5 6" key="1">
    <citation type="journal article" date="2016" name="Sci. Rep.">
        <title>Peltaster fructicola genome reveals evolution from an invasive phytopathogen to an ectophytic parasite.</title>
        <authorList>
            <person name="Xu C."/>
            <person name="Chen H."/>
            <person name="Gleason M.L."/>
            <person name="Xu J.R."/>
            <person name="Liu H."/>
            <person name="Zhang R."/>
            <person name="Sun G."/>
        </authorList>
    </citation>
    <scope>NUCLEOTIDE SEQUENCE [LARGE SCALE GENOMIC DNA]</scope>
    <source>
        <strain evidence="5 6">LNHT1506</strain>
    </source>
</reference>
<sequence length="410" mass="45015">MPDGNINRRRENDDSKILDLPRLPVRAQHERRPRLPPTLSGLYEPPPSAGLLPSISVDRPELETSSTKNPGESSNTSKALSKALPTKTKISRNKWTNAETKQLLQGVARFGIGNWTKILRCPDYEFGRRTALDLKDRFRVCCPDQYGYPVSRKAPTSSTSKALDAVGSARLPLVDLADLGIQAPFARSSRRRRHAYTEAEDQQLLKGFQTYGKSWSSIQQDASLGLGHRTRTDLRDRMRTRFPKQLNASATNDDGVATQSSGNNQATIRSPSKLQSPADQSFTPSATDIQPTSWISDPYLAPAYDDAEFDGPITLDRGILDWPLTSTTASSSDAYVPRIASLDSPSASRPPAMASTLPSLATITASGGQQMNEDREMLELPALAHFFPPPLEMDDRPGAHAFLSLDELLS</sequence>
<dbReference type="SUPFAM" id="SSF46689">
    <property type="entry name" value="Homeodomain-like"/>
    <property type="match status" value="2"/>
</dbReference>
<dbReference type="InterPro" id="IPR009057">
    <property type="entry name" value="Homeodomain-like_sf"/>
</dbReference>
<dbReference type="Gene3D" id="1.10.10.60">
    <property type="entry name" value="Homeodomain-like"/>
    <property type="match status" value="1"/>
</dbReference>
<keyword evidence="6" id="KW-1185">Reference proteome</keyword>
<feature type="domain" description="Myb-like" evidence="3">
    <location>
        <begin position="87"/>
        <end position="139"/>
    </location>
</feature>
<feature type="region of interest" description="Disordered" evidence="2">
    <location>
        <begin position="242"/>
        <end position="290"/>
    </location>
</feature>
<feature type="domain" description="Myb-like" evidence="3">
    <location>
        <begin position="188"/>
        <end position="242"/>
    </location>
</feature>
<dbReference type="EMBL" id="CP051141">
    <property type="protein sequence ID" value="QIW99232.1"/>
    <property type="molecule type" value="Genomic_DNA"/>
</dbReference>
<dbReference type="PROSITE" id="PS50090">
    <property type="entry name" value="MYB_LIKE"/>
    <property type="match status" value="2"/>
</dbReference>
<dbReference type="Pfam" id="PF00249">
    <property type="entry name" value="Myb_DNA-binding"/>
    <property type="match status" value="2"/>
</dbReference>
<dbReference type="InterPro" id="IPR001005">
    <property type="entry name" value="SANT/Myb"/>
</dbReference>
<dbReference type="InterPro" id="IPR017930">
    <property type="entry name" value="Myb_dom"/>
</dbReference>
<dbReference type="InterPro" id="IPR052450">
    <property type="entry name" value="TRBD-Containing_Protein"/>
</dbReference>
<evidence type="ECO:0000256" key="2">
    <source>
        <dbReference type="SAM" id="MobiDB-lite"/>
    </source>
</evidence>
<dbReference type="AlphaFoldDB" id="A0A6H0XWV6"/>
<feature type="compositionally biased region" description="Polar residues" evidence="2">
    <location>
        <begin position="246"/>
        <end position="290"/>
    </location>
</feature>
<proteinExistence type="predicted"/>
<feature type="compositionally biased region" description="Basic and acidic residues" evidence="2">
    <location>
        <begin position="1"/>
        <end position="19"/>
    </location>
</feature>
<dbReference type="Gene3D" id="1.10.246.220">
    <property type="match status" value="1"/>
</dbReference>
<protein>
    <recommendedName>
        <fullName evidence="7">Myb-like domain-containing protein</fullName>
    </recommendedName>
</protein>
<dbReference type="CDD" id="cd11660">
    <property type="entry name" value="SANT_TRF"/>
    <property type="match status" value="2"/>
</dbReference>
<feature type="compositionally biased region" description="Polar residues" evidence="2">
    <location>
        <begin position="63"/>
        <end position="79"/>
    </location>
</feature>
<gene>
    <name evidence="5" type="ORF">AMS68_004750</name>
</gene>
<name>A0A6H0XWV6_9PEZI</name>
<dbReference type="SMART" id="SM00717">
    <property type="entry name" value="SANT"/>
    <property type="match status" value="2"/>
</dbReference>
<keyword evidence="1" id="KW-0539">Nucleus</keyword>
<dbReference type="PANTHER" id="PTHR46734">
    <property type="entry name" value="TELOMERIC REPEAT-BINDING FACTOR 1 TERF1"/>
    <property type="match status" value="1"/>
</dbReference>
<evidence type="ECO:0008006" key="7">
    <source>
        <dbReference type="Google" id="ProtNLM"/>
    </source>
</evidence>
<feature type="domain" description="HTH myb-type" evidence="4">
    <location>
        <begin position="87"/>
        <end position="146"/>
    </location>
</feature>
<dbReference type="PROSITE" id="PS51294">
    <property type="entry name" value="HTH_MYB"/>
    <property type="match status" value="2"/>
</dbReference>
<feature type="domain" description="HTH myb-type" evidence="4">
    <location>
        <begin position="188"/>
        <end position="246"/>
    </location>
</feature>
<evidence type="ECO:0000259" key="3">
    <source>
        <dbReference type="PROSITE" id="PS50090"/>
    </source>
</evidence>
<evidence type="ECO:0000313" key="5">
    <source>
        <dbReference type="EMBL" id="QIW99232.1"/>
    </source>
</evidence>
<organism evidence="5 6">
    <name type="scientific">Peltaster fructicola</name>
    <dbReference type="NCBI Taxonomy" id="286661"/>
    <lineage>
        <taxon>Eukaryota</taxon>
        <taxon>Fungi</taxon>
        <taxon>Dikarya</taxon>
        <taxon>Ascomycota</taxon>
        <taxon>Pezizomycotina</taxon>
        <taxon>Dothideomycetes</taxon>
        <taxon>Dothideomycetes incertae sedis</taxon>
        <taxon>Peltaster</taxon>
    </lineage>
</organism>
<feature type="region of interest" description="Disordered" evidence="2">
    <location>
        <begin position="1"/>
        <end position="86"/>
    </location>
</feature>
<evidence type="ECO:0000313" key="6">
    <source>
        <dbReference type="Proteomes" id="UP000503462"/>
    </source>
</evidence>